<reference evidence="2" key="1">
    <citation type="submission" date="2020-05" db="EMBL/GenBank/DDBJ databases">
        <title>WGS assembly of Panicum virgatum.</title>
        <authorList>
            <person name="Lovell J.T."/>
            <person name="Jenkins J."/>
            <person name="Shu S."/>
            <person name="Juenger T.E."/>
            <person name="Schmutz J."/>
        </authorList>
    </citation>
    <scope>NUCLEOTIDE SEQUENCE</scope>
    <source>
        <strain evidence="2">AP13</strain>
    </source>
</reference>
<evidence type="ECO:0000313" key="2">
    <source>
        <dbReference type="EMBL" id="KAG2624187.1"/>
    </source>
</evidence>
<evidence type="ECO:0000256" key="1">
    <source>
        <dbReference type="SAM" id="MobiDB-lite"/>
    </source>
</evidence>
<feature type="compositionally biased region" description="Basic and acidic residues" evidence="1">
    <location>
        <begin position="372"/>
        <end position="385"/>
    </location>
</feature>
<sequence length="433" mass="43766">MARDAVALGWRRCHGLAGPGVSEKDWRGRMAGPDGALDEVGGVGRQGRSRDATGGVGGRMLGRATRAHGAPGGGGRKQGRGDVGRAADAAASLRPGAGWRGPDDGPGVAETSQGGSTGGGRNVRHTRTARRASRGGRMGRRGRRGPGRGGLAGKGGEAVGWAGGKGRGNYIAYASLGQSSGASARSRSRRKAEARGGRNQGGRPTPGRGRWERGGHGAMARDAVALGWRRCHGLAGPGVSEKDWRGRMAGPDGALDEVGGVGGQGWSGDATGGVGGRMLGRATRAHGAPGGGGRKQGRGDVGRAADAAASLRPGAGWRGPDDGPGVAETSQGGRAGGGRSVRHTRTARRASRGGRMGRRGRRGPGRGRRPKRAGEVRWAGRERRGGSGLGWGKRERGNPSPSSAASSYVLGTGMGRHSPTGNSPLPFLNGLDS</sequence>
<feature type="region of interest" description="Disordered" evidence="1">
    <location>
        <begin position="14"/>
        <end position="164"/>
    </location>
</feature>
<feature type="compositionally biased region" description="Basic residues" evidence="1">
    <location>
        <begin position="122"/>
        <end position="146"/>
    </location>
</feature>
<feature type="compositionally biased region" description="Low complexity" evidence="1">
    <location>
        <begin position="176"/>
        <end position="185"/>
    </location>
</feature>
<feature type="compositionally biased region" description="Low complexity" evidence="1">
    <location>
        <begin position="86"/>
        <end position="97"/>
    </location>
</feature>
<organism evidence="2 3">
    <name type="scientific">Panicum virgatum</name>
    <name type="common">Blackwell switchgrass</name>
    <dbReference type="NCBI Taxonomy" id="38727"/>
    <lineage>
        <taxon>Eukaryota</taxon>
        <taxon>Viridiplantae</taxon>
        <taxon>Streptophyta</taxon>
        <taxon>Embryophyta</taxon>
        <taxon>Tracheophyta</taxon>
        <taxon>Spermatophyta</taxon>
        <taxon>Magnoliopsida</taxon>
        <taxon>Liliopsida</taxon>
        <taxon>Poales</taxon>
        <taxon>Poaceae</taxon>
        <taxon>PACMAD clade</taxon>
        <taxon>Panicoideae</taxon>
        <taxon>Panicodae</taxon>
        <taxon>Paniceae</taxon>
        <taxon>Panicinae</taxon>
        <taxon>Panicum</taxon>
        <taxon>Panicum sect. Hiantes</taxon>
    </lineage>
</organism>
<name>A0A8T0UPG3_PANVG</name>
<dbReference type="AlphaFoldDB" id="A0A8T0UPG3"/>
<feature type="compositionally biased region" description="Low complexity" evidence="1">
    <location>
        <begin position="304"/>
        <end position="315"/>
    </location>
</feature>
<gene>
    <name evidence="2" type="ORF">PVAP13_3KG111127</name>
</gene>
<feature type="compositionally biased region" description="Gly residues" evidence="1">
    <location>
        <begin position="147"/>
        <end position="164"/>
    </location>
</feature>
<feature type="region of interest" description="Disordered" evidence="1">
    <location>
        <begin position="232"/>
        <end position="433"/>
    </location>
</feature>
<evidence type="ECO:0000313" key="3">
    <source>
        <dbReference type="Proteomes" id="UP000823388"/>
    </source>
</evidence>
<feature type="region of interest" description="Disordered" evidence="1">
    <location>
        <begin position="176"/>
        <end position="218"/>
    </location>
</feature>
<dbReference type="Proteomes" id="UP000823388">
    <property type="component" value="Chromosome 3K"/>
</dbReference>
<protein>
    <submittedName>
        <fullName evidence="2">Uncharacterized protein</fullName>
    </submittedName>
</protein>
<keyword evidence="3" id="KW-1185">Reference proteome</keyword>
<comment type="caution">
    <text evidence="2">The sequence shown here is derived from an EMBL/GenBank/DDBJ whole genome shotgun (WGS) entry which is preliminary data.</text>
</comment>
<proteinExistence type="predicted"/>
<feature type="compositionally biased region" description="Basic residues" evidence="1">
    <location>
        <begin position="340"/>
        <end position="371"/>
    </location>
</feature>
<feature type="compositionally biased region" description="Gly residues" evidence="1">
    <location>
        <begin position="259"/>
        <end position="278"/>
    </location>
</feature>
<dbReference type="EMBL" id="CM029041">
    <property type="protein sequence ID" value="KAG2624187.1"/>
    <property type="molecule type" value="Genomic_DNA"/>
</dbReference>
<accession>A0A8T0UPG3</accession>